<accession>A0A0A9FT44</accession>
<dbReference type="EMBL" id="GBRH01182454">
    <property type="protein sequence ID" value="JAE15442.1"/>
    <property type="molecule type" value="Transcribed_RNA"/>
</dbReference>
<keyword evidence="1" id="KW-0812">Transmembrane</keyword>
<organism evidence="2">
    <name type="scientific">Arundo donax</name>
    <name type="common">Giant reed</name>
    <name type="synonym">Donax arundinaceus</name>
    <dbReference type="NCBI Taxonomy" id="35708"/>
    <lineage>
        <taxon>Eukaryota</taxon>
        <taxon>Viridiplantae</taxon>
        <taxon>Streptophyta</taxon>
        <taxon>Embryophyta</taxon>
        <taxon>Tracheophyta</taxon>
        <taxon>Spermatophyta</taxon>
        <taxon>Magnoliopsida</taxon>
        <taxon>Liliopsida</taxon>
        <taxon>Poales</taxon>
        <taxon>Poaceae</taxon>
        <taxon>PACMAD clade</taxon>
        <taxon>Arundinoideae</taxon>
        <taxon>Arundineae</taxon>
        <taxon>Arundo</taxon>
    </lineage>
</organism>
<evidence type="ECO:0000256" key="1">
    <source>
        <dbReference type="SAM" id="Phobius"/>
    </source>
</evidence>
<evidence type="ECO:0000313" key="2">
    <source>
        <dbReference type="EMBL" id="JAE15442.1"/>
    </source>
</evidence>
<feature type="transmembrane region" description="Helical" evidence="1">
    <location>
        <begin position="7"/>
        <end position="27"/>
    </location>
</feature>
<dbReference type="AlphaFoldDB" id="A0A0A9FT44"/>
<reference evidence="2" key="2">
    <citation type="journal article" date="2015" name="Data Brief">
        <title>Shoot transcriptome of the giant reed, Arundo donax.</title>
        <authorList>
            <person name="Barrero R.A."/>
            <person name="Guerrero F.D."/>
            <person name="Moolhuijzen P."/>
            <person name="Goolsby J.A."/>
            <person name="Tidwell J."/>
            <person name="Bellgard S.E."/>
            <person name="Bellgard M.I."/>
        </authorList>
    </citation>
    <scope>NUCLEOTIDE SEQUENCE</scope>
    <source>
        <tissue evidence="2">Shoot tissue taken approximately 20 cm above the soil surface</tissue>
    </source>
</reference>
<keyword evidence="1" id="KW-1133">Transmembrane helix</keyword>
<sequence length="60" mass="7287">MVLLRMVCMRATYIFRFLSFYIVYLRLQISLDNTSLSYVFALITKFKRWKYATFCLDKIA</sequence>
<reference evidence="2" key="1">
    <citation type="submission" date="2014-09" db="EMBL/GenBank/DDBJ databases">
        <authorList>
            <person name="Magalhaes I.L.F."/>
            <person name="Oliveira U."/>
            <person name="Santos F.R."/>
            <person name="Vidigal T.H.D.A."/>
            <person name="Brescovit A.D."/>
            <person name="Santos A.J."/>
        </authorList>
    </citation>
    <scope>NUCLEOTIDE SEQUENCE</scope>
    <source>
        <tissue evidence="2">Shoot tissue taken approximately 20 cm above the soil surface</tissue>
    </source>
</reference>
<name>A0A0A9FT44_ARUDO</name>
<proteinExistence type="predicted"/>
<keyword evidence="1" id="KW-0472">Membrane</keyword>
<protein>
    <submittedName>
        <fullName evidence="2">Uncharacterized protein</fullName>
    </submittedName>
</protein>